<feature type="transmembrane region" description="Helical" evidence="6">
    <location>
        <begin position="96"/>
        <end position="115"/>
    </location>
</feature>
<dbReference type="InterPro" id="IPR022791">
    <property type="entry name" value="L-PG_synthase/AglD"/>
</dbReference>
<keyword evidence="7" id="KW-0732">Signal</keyword>
<keyword evidence="9" id="KW-1185">Reference proteome</keyword>
<dbReference type="Pfam" id="PF03706">
    <property type="entry name" value="LPG_synthase_TM"/>
    <property type="match status" value="1"/>
</dbReference>
<dbReference type="AlphaFoldDB" id="A0A937UVM8"/>
<evidence type="ECO:0000256" key="4">
    <source>
        <dbReference type="ARBA" id="ARBA00022989"/>
    </source>
</evidence>
<sequence>MTAMAAPTTAMAAPTTAMAAPTTAMLVPTTAMAEEASQALEAEPESAPPVAKSRWSKRVMTALSIVMPAFGAVWLATHHDELGAAFEACRRAEGKWLLVAALAACATYVAAAASMKGSVAHKLPFGQLVAVQIAGILPNTLAPAGMGVAAVQMRYLLRRGLSMAEAVASTAVNATAGAIPHGIMLVVLLLAGAVPLPRLALGPMHRYLLIALPVAVAVVVCVPRLRQLARTLARRLVEQRGLLVGAGSTRRAALLWGGSIAIPMLHAATLCAVAAALHAPLGPGKIMVVYLVASALAAVIPSPGGFGGLDAALTALLTTAGAPTTTAIAAVLGYRLLTNWLPLAPSAAVCGVLIRARVL</sequence>
<keyword evidence="5 6" id="KW-0472">Membrane</keyword>
<feature type="transmembrane region" description="Helical" evidence="6">
    <location>
        <begin position="253"/>
        <end position="277"/>
    </location>
</feature>
<evidence type="ECO:0000256" key="5">
    <source>
        <dbReference type="ARBA" id="ARBA00023136"/>
    </source>
</evidence>
<feature type="signal peptide" evidence="7">
    <location>
        <begin position="1"/>
        <end position="19"/>
    </location>
</feature>
<evidence type="ECO:0000256" key="3">
    <source>
        <dbReference type="ARBA" id="ARBA00022692"/>
    </source>
</evidence>
<comment type="subcellular location">
    <subcellularLocation>
        <location evidence="1">Cell membrane</location>
        <topology evidence="1">Multi-pass membrane protein</topology>
    </subcellularLocation>
</comment>
<gene>
    <name evidence="8" type="ORF">I7412_40805</name>
</gene>
<organism evidence="8 9">
    <name type="scientific">Frankia nepalensis</name>
    <dbReference type="NCBI Taxonomy" id="1836974"/>
    <lineage>
        <taxon>Bacteria</taxon>
        <taxon>Bacillati</taxon>
        <taxon>Actinomycetota</taxon>
        <taxon>Actinomycetes</taxon>
        <taxon>Frankiales</taxon>
        <taxon>Frankiaceae</taxon>
        <taxon>Frankia</taxon>
    </lineage>
</organism>
<feature type="transmembrane region" description="Helical" evidence="6">
    <location>
        <begin position="206"/>
        <end position="225"/>
    </location>
</feature>
<proteinExistence type="predicted"/>
<dbReference type="PANTHER" id="PTHR39087">
    <property type="entry name" value="UPF0104 MEMBRANE PROTEIN MJ1595"/>
    <property type="match status" value="1"/>
</dbReference>
<keyword evidence="3 6" id="KW-0812">Transmembrane</keyword>
<dbReference type="EMBL" id="JAEACQ010000381">
    <property type="protein sequence ID" value="MBL7633390.1"/>
    <property type="molecule type" value="Genomic_DNA"/>
</dbReference>
<protein>
    <submittedName>
        <fullName evidence="8">Flippase-like domain-containing protein</fullName>
    </submittedName>
</protein>
<keyword evidence="4 6" id="KW-1133">Transmembrane helix</keyword>
<evidence type="ECO:0000256" key="6">
    <source>
        <dbReference type="SAM" id="Phobius"/>
    </source>
</evidence>
<name>A0A937UVM8_9ACTN</name>
<evidence type="ECO:0000256" key="7">
    <source>
        <dbReference type="SAM" id="SignalP"/>
    </source>
</evidence>
<evidence type="ECO:0000256" key="1">
    <source>
        <dbReference type="ARBA" id="ARBA00004651"/>
    </source>
</evidence>
<dbReference type="Proteomes" id="UP000604475">
    <property type="component" value="Unassembled WGS sequence"/>
</dbReference>
<dbReference type="RefSeq" id="WP_203000610.1">
    <property type="nucleotide sequence ID" value="NZ_JADWYU010000115.1"/>
</dbReference>
<evidence type="ECO:0000256" key="2">
    <source>
        <dbReference type="ARBA" id="ARBA00022475"/>
    </source>
</evidence>
<dbReference type="PANTHER" id="PTHR39087:SF2">
    <property type="entry name" value="UPF0104 MEMBRANE PROTEIN MJ1595"/>
    <property type="match status" value="1"/>
</dbReference>
<evidence type="ECO:0000313" key="8">
    <source>
        <dbReference type="EMBL" id="MBL7633390.1"/>
    </source>
</evidence>
<dbReference type="GO" id="GO:0005886">
    <property type="term" value="C:plasma membrane"/>
    <property type="evidence" value="ECO:0007669"/>
    <property type="project" value="UniProtKB-SubCell"/>
</dbReference>
<evidence type="ECO:0000313" key="9">
    <source>
        <dbReference type="Proteomes" id="UP000604475"/>
    </source>
</evidence>
<feature type="transmembrane region" description="Helical" evidence="6">
    <location>
        <begin position="127"/>
        <end position="151"/>
    </location>
</feature>
<accession>A0A937UVM8</accession>
<feature type="transmembrane region" description="Helical" evidence="6">
    <location>
        <begin position="171"/>
        <end position="194"/>
    </location>
</feature>
<feature type="transmembrane region" description="Helical" evidence="6">
    <location>
        <begin position="312"/>
        <end position="334"/>
    </location>
</feature>
<feature type="chain" id="PRO_5037229344" evidence="7">
    <location>
        <begin position="20"/>
        <end position="359"/>
    </location>
</feature>
<reference evidence="8" key="1">
    <citation type="submission" date="2020-12" db="EMBL/GenBank/DDBJ databases">
        <title>Genomic characterization of non-nitrogen-fixing Frankia strains.</title>
        <authorList>
            <person name="Carlos-Shanley C."/>
            <person name="Guerra T."/>
            <person name="Hahn D."/>
        </authorList>
    </citation>
    <scope>NUCLEOTIDE SEQUENCE</scope>
    <source>
        <strain evidence="8">CN6</strain>
    </source>
</reference>
<keyword evidence="2" id="KW-1003">Cell membrane</keyword>
<feature type="transmembrane region" description="Helical" evidence="6">
    <location>
        <begin position="283"/>
        <end position="300"/>
    </location>
</feature>
<comment type="caution">
    <text evidence="8">The sequence shown here is derived from an EMBL/GenBank/DDBJ whole genome shotgun (WGS) entry which is preliminary data.</text>
</comment>